<evidence type="ECO:0000256" key="12">
    <source>
        <dbReference type="ARBA" id="ARBA00023204"/>
    </source>
</evidence>
<keyword evidence="21" id="KW-0378">Hydrolase</keyword>
<evidence type="ECO:0000256" key="18">
    <source>
        <dbReference type="SAM" id="MobiDB-lite"/>
    </source>
</evidence>
<keyword evidence="6" id="KW-0677">Repeat</keyword>
<evidence type="ECO:0000313" key="23">
    <source>
        <dbReference type="Proteomes" id="UP000618051"/>
    </source>
</evidence>
<keyword evidence="8 17" id="KW-0863">Zinc-finger</keyword>
<sequence>MLGSSVFIDHSVTGKPMDEQDNDFKELWANILSRAKKNGDTEATKRVQNRPKNSTTRSKLRRGKAAAKTQTHHHLPIVKETNLPQDLSPKKQTLLHEEDGDAAACSGETAQGDGARSPLPASQLSTGTPECSQRPLTVNPLSGCSQTTLPFLPATPPGSCSSPTPKESKEEALASLEDAGLFFCQICQKDLTAMNTLRREQHVNRCLDEMEETQMSSSSKPVVPECPICGKQFQTLQSRVSHLKRCAVEMDVPPNLLLQAVQLQVATLGDAALQCPSNQPSRAKRKGPSNEDLRKTQKRAKMEPKDEDLQVAMAMSRSLLEQEKQEQAKSVTNVKAVAAFPIKWKPGSEKKRRRKGASAPPPLLLQDPEKAQKRIQERVALMLTEEVEFPPTPQLPISRILEDESGKASWLLPLCKAKECFLWKISALTGPCDPESFYTAALTPPIVPWKPVQNKPENLQPSVGSHQPEVPQKTQPDLSSQEPTCTKVGGQTSDEFKPGPEGDGQLLSPSQKDIQTLQDLVELAREGLTLTQWNLDTGHVQAAEQPGEELTPSDPPCSGFVPPSKKKSLLRSSSKRSSLQLLAQDFSAMVNNPHLSDVQFQVDSGDVLYAHLFVLYARCPAAAQAVHSEGLVVEEDGAAPTQRVLLSDVSAEAVAAFLRYLYAADTNFPAGLRPQLQALAARFSMRELMAECENNTGESQVSSGVDSEDDIISVRGDEDCEDRAENFQDLLKSMWVGEDEEEVAMLSPECQKEDDSEVGEQELEEIYEFAATQRKMAQSEREMSEGTHCSICSDTEAIQGTNQQTEQEE</sequence>
<accession>A0A835NPD7</accession>
<evidence type="ECO:0000256" key="16">
    <source>
        <dbReference type="ARBA" id="ARBA00076095"/>
    </source>
</evidence>
<evidence type="ECO:0000256" key="6">
    <source>
        <dbReference type="ARBA" id="ARBA00022737"/>
    </source>
</evidence>
<dbReference type="FunFam" id="3.30.710.10:FF:000116">
    <property type="entry name" value="SLX4 structure-specific endonuclease subunit"/>
    <property type="match status" value="1"/>
</dbReference>
<evidence type="ECO:0000256" key="3">
    <source>
        <dbReference type="ARBA" id="ARBA00022499"/>
    </source>
</evidence>
<evidence type="ECO:0000256" key="4">
    <source>
        <dbReference type="ARBA" id="ARBA00022553"/>
    </source>
</evidence>
<name>A0A835NPD7_9PASS</name>
<feature type="compositionally biased region" description="Basic and acidic residues" evidence="18">
    <location>
        <begin position="288"/>
        <end position="306"/>
    </location>
</feature>
<dbReference type="GO" id="GO:0004519">
    <property type="term" value="F:endonuclease activity"/>
    <property type="evidence" value="ECO:0007669"/>
    <property type="project" value="UniProtKB-KW"/>
</dbReference>
<evidence type="ECO:0000256" key="9">
    <source>
        <dbReference type="ARBA" id="ARBA00022833"/>
    </source>
</evidence>
<keyword evidence="13" id="KW-0539">Nucleus</keyword>
<dbReference type="GO" id="GO:0090656">
    <property type="term" value="P:t-circle formation"/>
    <property type="evidence" value="ECO:0007669"/>
    <property type="project" value="UniProtKB-ARBA"/>
</dbReference>
<evidence type="ECO:0000256" key="10">
    <source>
        <dbReference type="ARBA" id="ARBA00022843"/>
    </source>
</evidence>
<evidence type="ECO:0000256" key="14">
    <source>
        <dbReference type="ARBA" id="ARBA00029496"/>
    </source>
</evidence>
<keyword evidence="12 17" id="KW-0234">DNA repair</keyword>
<dbReference type="Gene3D" id="3.30.710.10">
    <property type="entry name" value="Potassium Channel Kv1.1, Chain A"/>
    <property type="match status" value="1"/>
</dbReference>
<comment type="subunit">
    <text evidence="15">Forms a heterodimer with SLX1A/GIYD1. Interacts with ERCC4/XPF; catalytic subunit of the ERCC4-ERCC1 endonuclease. Interacts with MUS81; catalytic subunit of the MUS81-EME1 endonuclease. Interacts with MSH2; component of the MSH2-MSH3 mismatch repair complex. Interacts with TERF2-TERF2IP. Interacts with PLK1 and SLX4IP.</text>
</comment>
<evidence type="ECO:0000313" key="21">
    <source>
        <dbReference type="EMBL" id="KAG0118040.1"/>
    </source>
</evidence>
<feature type="compositionally biased region" description="Polar residues" evidence="18">
    <location>
        <begin position="790"/>
        <end position="809"/>
    </location>
</feature>
<keyword evidence="11" id="KW-0233">DNA recombination</keyword>
<keyword evidence="4" id="KW-0597">Phosphoprotein</keyword>
<evidence type="ECO:0000259" key="20">
    <source>
        <dbReference type="PROSITE" id="PS51908"/>
    </source>
</evidence>
<dbReference type="GO" id="GO:0008270">
    <property type="term" value="F:zinc ion binding"/>
    <property type="evidence" value="ECO:0007669"/>
    <property type="project" value="UniProtKB-KW"/>
</dbReference>
<dbReference type="PROSITE" id="PS50097">
    <property type="entry name" value="BTB"/>
    <property type="match status" value="1"/>
</dbReference>
<reference evidence="22 23" key="2">
    <citation type="journal article" date="2021" name="J. Hered.">
        <title>Feather Gene Expression Elucidates the Developmental Basis of Plumage Iridescence in African Starlings.</title>
        <authorList>
            <person name="Rubenstein D.R."/>
            <person name="Corvelo A."/>
            <person name="MacManes M.D."/>
            <person name="Maia R."/>
            <person name="Narzisi G."/>
            <person name="Rousaki A."/>
            <person name="Vandenabeele P."/>
            <person name="Shawkey M.D."/>
            <person name="Solomon J."/>
        </authorList>
    </citation>
    <scope>NUCLEOTIDE SEQUENCE [LARGE SCALE GENOMIC DNA]</scope>
    <source>
        <strain evidence="22">SS15</strain>
    </source>
</reference>
<evidence type="ECO:0000256" key="15">
    <source>
        <dbReference type="ARBA" id="ARBA00064578"/>
    </source>
</evidence>
<keyword evidence="7 17" id="KW-0227">DNA damage</keyword>
<dbReference type="InterPro" id="IPR000210">
    <property type="entry name" value="BTB/POZ_dom"/>
</dbReference>
<feature type="region of interest" description="Disordered" evidence="18">
    <location>
        <begin position="1"/>
        <end position="20"/>
    </location>
</feature>
<protein>
    <recommendedName>
        <fullName evidence="14">Structure-specific endonuclease subunit SLX4</fullName>
    </recommendedName>
    <alternativeName>
        <fullName evidence="16">BTB/POZ domain-containing protein 12</fullName>
    </alternativeName>
</protein>
<evidence type="ECO:0000256" key="11">
    <source>
        <dbReference type="ARBA" id="ARBA00023172"/>
    </source>
</evidence>
<feature type="non-terminal residue" evidence="21">
    <location>
        <position position="1"/>
    </location>
</feature>
<keyword evidence="21" id="KW-0540">Nuclease</keyword>
<comment type="caution">
    <text evidence="21">The sequence shown here is derived from an EMBL/GenBank/DDBJ whole genome shotgun (WGS) entry which is preliminary data.</text>
</comment>
<reference evidence="22" key="3">
    <citation type="submission" date="2022-01" db="EMBL/GenBank/DDBJ databases">
        <authorList>
            <person name="Rubenstein D.R."/>
        </authorList>
    </citation>
    <scope>NUCLEOTIDE SEQUENCE</scope>
    <source>
        <strain evidence="22">SS15</strain>
        <tissue evidence="22">Liver</tissue>
    </source>
</reference>
<evidence type="ECO:0000313" key="22">
    <source>
        <dbReference type="EMBL" id="KAI1233886.1"/>
    </source>
</evidence>
<dbReference type="Proteomes" id="UP000618051">
    <property type="component" value="Unassembled WGS sequence"/>
</dbReference>
<evidence type="ECO:0000256" key="8">
    <source>
        <dbReference type="ARBA" id="ARBA00022771"/>
    </source>
</evidence>
<evidence type="ECO:0000256" key="2">
    <source>
        <dbReference type="ARBA" id="ARBA00006661"/>
    </source>
</evidence>
<proteinExistence type="inferred from homology"/>
<feature type="domain" description="BTB" evidence="19">
    <location>
        <begin position="596"/>
        <end position="670"/>
    </location>
</feature>
<dbReference type="GO" id="GO:0033557">
    <property type="term" value="C:Slx1-Slx4 complex"/>
    <property type="evidence" value="ECO:0007669"/>
    <property type="project" value="TreeGrafter"/>
</dbReference>
<keyword evidence="23" id="KW-1185">Reference proteome</keyword>
<dbReference type="EMBL" id="JADDUC020000017">
    <property type="protein sequence ID" value="KAI1233886.1"/>
    <property type="molecule type" value="Genomic_DNA"/>
</dbReference>
<dbReference type="InterPro" id="IPR006642">
    <property type="entry name" value="Rad18_UBZ4"/>
</dbReference>
<keyword evidence="3" id="KW-1017">Isopeptide bond</keyword>
<dbReference type="PANTHER" id="PTHR21541">
    <property type="entry name" value="BTB POZ DOMAIN CONTAINING 12"/>
    <property type="match status" value="1"/>
</dbReference>
<keyword evidence="10" id="KW-0832">Ubl conjugation</keyword>
<evidence type="ECO:0000256" key="5">
    <source>
        <dbReference type="ARBA" id="ARBA00022723"/>
    </source>
</evidence>
<keyword evidence="21" id="KW-0255">Endonuclease</keyword>
<feature type="compositionally biased region" description="Basic residues" evidence="18">
    <location>
        <begin position="58"/>
        <end position="76"/>
    </location>
</feature>
<comment type="similarity">
    <text evidence="2">Belongs to the SLX4 family.</text>
</comment>
<dbReference type="Pfam" id="PF00651">
    <property type="entry name" value="BTB"/>
    <property type="match status" value="1"/>
</dbReference>
<feature type="region of interest" description="Disordered" evidence="18">
    <location>
        <begin position="274"/>
        <end position="306"/>
    </location>
</feature>
<dbReference type="OrthoDB" id="5576441at2759"/>
<keyword evidence="5" id="KW-0479">Metal-binding</keyword>
<feature type="region of interest" description="Disordered" evidence="18">
    <location>
        <begin position="777"/>
        <end position="809"/>
    </location>
</feature>
<gene>
    <name evidence="22" type="ORF">IHE44_0004336</name>
    <name evidence="21" type="ORF">IHE44_001902</name>
</gene>
<dbReference type="SMART" id="SM00225">
    <property type="entry name" value="BTB"/>
    <property type="match status" value="1"/>
</dbReference>
<dbReference type="PANTHER" id="PTHR21541:SF3">
    <property type="entry name" value="STRUCTURE-SPECIFIC ENDONUCLEASE SUBUNIT SLX4"/>
    <property type="match status" value="1"/>
</dbReference>
<feature type="region of interest" description="Disordered" evidence="18">
    <location>
        <begin position="543"/>
        <end position="567"/>
    </location>
</feature>
<keyword evidence="9" id="KW-0862">Zinc</keyword>
<dbReference type="GO" id="GO:0032206">
    <property type="term" value="P:positive regulation of telomere maintenance"/>
    <property type="evidence" value="ECO:0007669"/>
    <property type="project" value="UniProtKB-ARBA"/>
</dbReference>
<dbReference type="PROSITE" id="PS51908">
    <property type="entry name" value="ZF_UBZ4"/>
    <property type="match status" value="1"/>
</dbReference>
<feature type="compositionally biased region" description="Polar residues" evidence="18">
    <location>
        <begin position="472"/>
        <end position="493"/>
    </location>
</feature>
<dbReference type="SUPFAM" id="SSF54695">
    <property type="entry name" value="POZ domain"/>
    <property type="match status" value="1"/>
</dbReference>
<dbReference type="GO" id="GO:0000712">
    <property type="term" value="P:resolution of meiotic recombination intermediates"/>
    <property type="evidence" value="ECO:0007669"/>
    <property type="project" value="TreeGrafter"/>
</dbReference>
<dbReference type="EMBL" id="JADDUC010000122">
    <property type="protein sequence ID" value="KAG0118040.1"/>
    <property type="molecule type" value="Genomic_DNA"/>
</dbReference>
<evidence type="ECO:0000256" key="7">
    <source>
        <dbReference type="ARBA" id="ARBA00022763"/>
    </source>
</evidence>
<dbReference type="AlphaFoldDB" id="A0A835NPD7"/>
<dbReference type="GO" id="GO:0003677">
    <property type="term" value="F:DNA binding"/>
    <property type="evidence" value="ECO:0007669"/>
    <property type="project" value="InterPro"/>
</dbReference>
<comment type="subcellular location">
    <subcellularLocation>
        <location evidence="1">Nucleus</location>
    </subcellularLocation>
</comment>
<feature type="compositionally biased region" description="Polar residues" evidence="18">
    <location>
        <begin position="455"/>
        <end position="465"/>
    </location>
</feature>
<dbReference type="InterPro" id="IPR011333">
    <property type="entry name" value="SKP1/BTB/POZ_sf"/>
</dbReference>
<feature type="region of interest" description="Disordered" evidence="18">
    <location>
        <begin position="451"/>
        <end position="509"/>
    </location>
</feature>
<feature type="region of interest" description="Disordered" evidence="18">
    <location>
        <begin position="345"/>
        <end position="365"/>
    </location>
</feature>
<feature type="region of interest" description="Disordered" evidence="18">
    <location>
        <begin position="152"/>
        <end position="172"/>
    </location>
</feature>
<evidence type="ECO:0000256" key="1">
    <source>
        <dbReference type="ARBA" id="ARBA00004123"/>
    </source>
</evidence>
<reference evidence="21" key="1">
    <citation type="submission" date="2020-10" db="EMBL/GenBank/DDBJ databases">
        <title>Feather gene expression reveals the developmental basis of iridescence in African starlings.</title>
        <authorList>
            <person name="Rubenstein D.R."/>
        </authorList>
    </citation>
    <scope>NUCLEOTIDE SEQUENCE</scope>
    <source>
        <strain evidence="21">SS15</strain>
        <tissue evidence="21">Liver</tissue>
    </source>
</reference>
<feature type="region of interest" description="Disordered" evidence="18">
    <location>
        <begin position="35"/>
        <end position="136"/>
    </location>
</feature>
<dbReference type="GO" id="GO:0006281">
    <property type="term" value="P:DNA repair"/>
    <property type="evidence" value="ECO:0007669"/>
    <property type="project" value="UniProtKB-KW"/>
</dbReference>
<organism evidence="21">
    <name type="scientific">Lamprotornis superbus</name>
    <dbReference type="NCBI Taxonomy" id="245042"/>
    <lineage>
        <taxon>Eukaryota</taxon>
        <taxon>Metazoa</taxon>
        <taxon>Chordata</taxon>
        <taxon>Craniata</taxon>
        <taxon>Vertebrata</taxon>
        <taxon>Euteleostomi</taxon>
        <taxon>Archelosauria</taxon>
        <taxon>Archosauria</taxon>
        <taxon>Dinosauria</taxon>
        <taxon>Saurischia</taxon>
        <taxon>Theropoda</taxon>
        <taxon>Coelurosauria</taxon>
        <taxon>Aves</taxon>
        <taxon>Neognathae</taxon>
        <taxon>Neoaves</taxon>
        <taxon>Telluraves</taxon>
        <taxon>Australaves</taxon>
        <taxon>Passeriformes</taxon>
        <taxon>Sturnidae</taxon>
        <taxon>Lamprotornis</taxon>
    </lineage>
</organism>
<evidence type="ECO:0000256" key="17">
    <source>
        <dbReference type="PROSITE-ProRule" id="PRU01256"/>
    </source>
</evidence>
<evidence type="ECO:0000259" key="19">
    <source>
        <dbReference type="PROSITE" id="PS50097"/>
    </source>
</evidence>
<feature type="domain" description="UBZ4-type" evidence="20">
    <location>
        <begin position="181"/>
        <end position="211"/>
    </location>
</feature>
<feature type="compositionally biased region" description="Polar residues" evidence="18">
    <location>
        <begin position="120"/>
        <end position="136"/>
    </location>
</feature>
<evidence type="ECO:0000256" key="13">
    <source>
        <dbReference type="ARBA" id="ARBA00023242"/>
    </source>
</evidence>